<gene>
    <name evidence="3" type="ORF">AVEN_90684_1</name>
</gene>
<evidence type="ECO:0000313" key="4">
    <source>
        <dbReference type="Proteomes" id="UP000499080"/>
    </source>
</evidence>
<dbReference type="EMBL" id="BGPR01011256">
    <property type="protein sequence ID" value="GBN50398.1"/>
    <property type="molecule type" value="Genomic_DNA"/>
</dbReference>
<evidence type="ECO:0000313" key="3">
    <source>
        <dbReference type="EMBL" id="GBN50398.1"/>
    </source>
</evidence>
<dbReference type="InterPro" id="IPR013087">
    <property type="entry name" value="Znf_C2H2_type"/>
</dbReference>
<sequence>MSYSGVLNVAPLDICSDSVSPVYRNESNKNCSIADEKGIEESASDKQHLLTSFESTLTVLTEKSSNEVGIENGDGIGGLYLVAPYKFNDTSASISSCFRIEWEENPSDLIKKKNPKNKKHTNQVTSLTDKAFQKRRRKRLRLFNTEERFEEQMPHICFECKKMFGYYSSLDEHEISHALNKVWYE</sequence>
<keyword evidence="4" id="KW-1185">Reference proteome</keyword>
<name>A0A4Y2PEH0_ARAVE</name>
<proteinExistence type="predicted"/>
<evidence type="ECO:0000259" key="2">
    <source>
        <dbReference type="PROSITE" id="PS50157"/>
    </source>
</evidence>
<dbReference type="AlphaFoldDB" id="A0A4Y2PEH0"/>
<comment type="caution">
    <text evidence="3">The sequence shown here is derived from an EMBL/GenBank/DDBJ whole genome shotgun (WGS) entry which is preliminary data.</text>
</comment>
<dbReference type="InterPro" id="IPR036236">
    <property type="entry name" value="Znf_C2H2_sf"/>
</dbReference>
<dbReference type="GO" id="GO:0008270">
    <property type="term" value="F:zinc ion binding"/>
    <property type="evidence" value="ECO:0007669"/>
    <property type="project" value="UniProtKB-KW"/>
</dbReference>
<keyword evidence="1" id="KW-0862">Zinc</keyword>
<dbReference type="Proteomes" id="UP000499080">
    <property type="component" value="Unassembled WGS sequence"/>
</dbReference>
<reference evidence="3 4" key="1">
    <citation type="journal article" date="2019" name="Sci. Rep.">
        <title>Orb-weaving spider Araneus ventricosus genome elucidates the spidroin gene catalogue.</title>
        <authorList>
            <person name="Kono N."/>
            <person name="Nakamura H."/>
            <person name="Ohtoshi R."/>
            <person name="Moran D.A.P."/>
            <person name="Shinohara A."/>
            <person name="Yoshida Y."/>
            <person name="Fujiwara M."/>
            <person name="Mori M."/>
            <person name="Tomita M."/>
            <person name="Arakawa K."/>
        </authorList>
    </citation>
    <scope>NUCLEOTIDE SEQUENCE [LARGE SCALE GENOMIC DNA]</scope>
</reference>
<protein>
    <recommendedName>
        <fullName evidence="2">C2H2-type domain-containing protein</fullName>
    </recommendedName>
</protein>
<organism evidence="3 4">
    <name type="scientific">Araneus ventricosus</name>
    <name type="common">Orbweaver spider</name>
    <name type="synonym">Epeira ventricosa</name>
    <dbReference type="NCBI Taxonomy" id="182803"/>
    <lineage>
        <taxon>Eukaryota</taxon>
        <taxon>Metazoa</taxon>
        <taxon>Ecdysozoa</taxon>
        <taxon>Arthropoda</taxon>
        <taxon>Chelicerata</taxon>
        <taxon>Arachnida</taxon>
        <taxon>Araneae</taxon>
        <taxon>Araneomorphae</taxon>
        <taxon>Entelegynae</taxon>
        <taxon>Araneoidea</taxon>
        <taxon>Araneidae</taxon>
        <taxon>Araneus</taxon>
    </lineage>
</organism>
<dbReference type="PROSITE" id="PS00028">
    <property type="entry name" value="ZINC_FINGER_C2H2_1"/>
    <property type="match status" value="1"/>
</dbReference>
<evidence type="ECO:0000256" key="1">
    <source>
        <dbReference type="PROSITE-ProRule" id="PRU00042"/>
    </source>
</evidence>
<dbReference type="SUPFAM" id="SSF57667">
    <property type="entry name" value="beta-beta-alpha zinc fingers"/>
    <property type="match status" value="1"/>
</dbReference>
<accession>A0A4Y2PEH0</accession>
<feature type="domain" description="C2H2-type" evidence="2">
    <location>
        <begin position="155"/>
        <end position="182"/>
    </location>
</feature>
<keyword evidence="1" id="KW-0479">Metal-binding</keyword>
<dbReference type="PROSITE" id="PS50157">
    <property type="entry name" value="ZINC_FINGER_C2H2_2"/>
    <property type="match status" value="1"/>
</dbReference>
<keyword evidence="1" id="KW-0863">Zinc-finger</keyword>